<dbReference type="Pfam" id="PF13560">
    <property type="entry name" value="HTH_31"/>
    <property type="match status" value="1"/>
</dbReference>
<dbReference type="SMART" id="SM00530">
    <property type="entry name" value="HTH_XRE"/>
    <property type="match status" value="1"/>
</dbReference>
<dbReference type="CDD" id="cd00093">
    <property type="entry name" value="HTH_XRE"/>
    <property type="match status" value="1"/>
</dbReference>
<dbReference type="Proteomes" id="UP000178666">
    <property type="component" value="Chromosome"/>
</dbReference>
<dbReference type="InterPro" id="IPR001387">
    <property type="entry name" value="Cro/C1-type_HTH"/>
</dbReference>
<dbReference type="PANTHER" id="PTHR35010:SF2">
    <property type="entry name" value="BLL4672 PROTEIN"/>
    <property type="match status" value="1"/>
</dbReference>
<keyword evidence="5" id="KW-1185">Reference proteome</keyword>
<evidence type="ECO:0000313" key="2">
    <source>
        <dbReference type="EMBL" id="AMS04909.1"/>
    </source>
</evidence>
<dbReference type="PANTHER" id="PTHR35010">
    <property type="entry name" value="BLL4672 PROTEIN-RELATED"/>
    <property type="match status" value="1"/>
</dbReference>
<dbReference type="GeneID" id="88085401"/>
<sequence>MGAGRLGDYLRARRALLQPEDVGLVAGSRRRVEGLRREEVAILAGISPEYYLRLEQGRDTNPSRQVVAALAKALKLDADAAAYLDLIARATNLTKRHRVEKPNPDIQAMIDMWPRTAAYLQGGSFTVLASNPLAAALSRHFWIGANPMRAAFLESDMRRLYRDWEAMTAKAVPFLRSVVVERDDDPAVQELIGELSLRSDRFRTLWARHDVKVDDRGDTLFLHPQVGPLDLRFQKFLLPDSRQILVTYHAQPGSASERAFTMLAESARADKG</sequence>
<proteinExistence type="predicted"/>
<accession>A0A142KFM1</accession>
<evidence type="ECO:0000313" key="4">
    <source>
        <dbReference type="Proteomes" id="UP000075221"/>
    </source>
</evidence>
<dbReference type="Pfam" id="PF17765">
    <property type="entry name" value="MLTR_LBD"/>
    <property type="match status" value="1"/>
</dbReference>
<evidence type="ECO:0000313" key="3">
    <source>
        <dbReference type="EMBL" id="AOZ46393.1"/>
    </source>
</evidence>
<evidence type="ECO:0000259" key="1">
    <source>
        <dbReference type="PROSITE" id="PS50943"/>
    </source>
</evidence>
<reference evidence="2 4" key="2">
    <citation type="submission" date="2016-02" db="EMBL/GenBank/DDBJ databases">
        <title>Complete Genome Sequence of Propionibacterium acidipropionici ATCC 55737.</title>
        <authorList>
            <person name="Luna Flores C.H."/>
            <person name="Nielsen L.K."/>
            <person name="Marcellin E."/>
        </authorList>
    </citation>
    <scope>NUCLEOTIDE SEQUENCE [LARGE SCALE GENOMIC DNA]</scope>
    <source>
        <strain evidence="2 4">ATCC 55737</strain>
    </source>
</reference>
<dbReference type="GO" id="GO:0003677">
    <property type="term" value="F:DNA binding"/>
    <property type="evidence" value="ECO:0007669"/>
    <property type="project" value="InterPro"/>
</dbReference>
<dbReference type="SUPFAM" id="SSF47413">
    <property type="entry name" value="lambda repressor-like DNA-binding domains"/>
    <property type="match status" value="1"/>
</dbReference>
<name>A0A142KFM1_9ACTN</name>
<dbReference type="PROSITE" id="PS50943">
    <property type="entry name" value="HTH_CROC1"/>
    <property type="match status" value="1"/>
</dbReference>
<dbReference type="Gene3D" id="1.10.260.40">
    <property type="entry name" value="lambda repressor-like DNA-binding domains"/>
    <property type="match status" value="1"/>
</dbReference>
<dbReference type="RefSeq" id="WP_051282134.1">
    <property type="nucleotide sequence ID" value="NZ_CP013126.1"/>
</dbReference>
<gene>
    <name evidence="3" type="ORF">A8L58_06380</name>
    <name evidence="2" type="ORF">AXH35_04915</name>
</gene>
<dbReference type="AlphaFoldDB" id="A0A142KFM1"/>
<dbReference type="EMBL" id="CP014352">
    <property type="protein sequence ID" value="AMS04909.1"/>
    <property type="molecule type" value="Genomic_DNA"/>
</dbReference>
<evidence type="ECO:0000313" key="5">
    <source>
        <dbReference type="Proteomes" id="UP000178666"/>
    </source>
</evidence>
<dbReference type="KEGG" id="aaci:ASQ49_10320"/>
<protein>
    <recommendedName>
        <fullName evidence="1">HTH cro/C1-type domain-containing protein</fullName>
    </recommendedName>
</protein>
<dbReference type="InterPro" id="IPR010982">
    <property type="entry name" value="Lambda_DNA-bd_dom_sf"/>
</dbReference>
<dbReference type="EMBL" id="CP015970">
    <property type="protein sequence ID" value="AOZ46393.1"/>
    <property type="molecule type" value="Genomic_DNA"/>
</dbReference>
<dbReference type="Proteomes" id="UP000075221">
    <property type="component" value="Chromosome"/>
</dbReference>
<dbReference type="Gene3D" id="3.30.450.180">
    <property type="match status" value="1"/>
</dbReference>
<organism evidence="2 4">
    <name type="scientific">Acidipropionibacterium acidipropionici</name>
    <dbReference type="NCBI Taxonomy" id="1748"/>
    <lineage>
        <taxon>Bacteria</taxon>
        <taxon>Bacillati</taxon>
        <taxon>Actinomycetota</taxon>
        <taxon>Actinomycetes</taxon>
        <taxon>Propionibacteriales</taxon>
        <taxon>Propionibacteriaceae</taxon>
        <taxon>Acidipropionibacterium</taxon>
    </lineage>
</organism>
<dbReference type="InterPro" id="IPR041413">
    <property type="entry name" value="MLTR_LBD"/>
</dbReference>
<feature type="domain" description="HTH cro/C1-type" evidence="1">
    <location>
        <begin position="34"/>
        <end position="81"/>
    </location>
</feature>
<reference evidence="3 5" key="1">
    <citation type="journal article" date="2016" name="Plant Dis.">
        <title>Improved production of propionic acid using genome shuffling.</title>
        <authorList>
            <person name="Luna-Flores C.H."/>
            <person name="Palfreyman R.W."/>
            <person name="Kromer J.O."/>
            <person name="Nielsen L.K."/>
            <person name="Marcellin E."/>
        </authorList>
    </citation>
    <scope>NUCLEOTIDE SEQUENCE [LARGE SCALE GENOMIC DNA]</scope>
    <source>
        <strain evidence="3 5">F3E8</strain>
    </source>
</reference>
<dbReference type="OrthoDB" id="3212310at2"/>